<dbReference type="EMBL" id="AZBU02000002">
    <property type="protein sequence ID" value="TKR96729.1"/>
    <property type="molecule type" value="Genomic_DNA"/>
</dbReference>
<evidence type="ECO:0000313" key="2">
    <source>
        <dbReference type="Proteomes" id="UP000298663"/>
    </source>
</evidence>
<gene>
    <name evidence="1" type="ORF">L596_010708</name>
</gene>
<accession>A0A4U5PJ99</accession>
<evidence type="ECO:0000313" key="1">
    <source>
        <dbReference type="EMBL" id="TKR96729.1"/>
    </source>
</evidence>
<reference evidence="1 2" key="2">
    <citation type="journal article" date="2019" name="G3 (Bethesda)">
        <title>Hybrid Assembly of the Genome of the Entomopathogenic Nematode Steinernema carpocapsae Identifies the X-Chromosome.</title>
        <authorList>
            <person name="Serra L."/>
            <person name="Macchietto M."/>
            <person name="Macias-Munoz A."/>
            <person name="McGill C.J."/>
            <person name="Rodriguez I.M."/>
            <person name="Rodriguez B."/>
            <person name="Murad R."/>
            <person name="Mortazavi A."/>
        </authorList>
    </citation>
    <scope>NUCLEOTIDE SEQUENCE [LARGE SCALE GENOMIC DNA]</scope>
    <source>
        <strain evidence="1 2">ALL</strain>
    </source>
</reference>
<sequence>MAPLWCVLRIRLRVRTHAFSQTAACVLRVGRMRKTAEDAGRMRKTAEDAGRMRLELWEALVALSLPVLISNHASLADFALFLCFAFISTVLCHHRQHLRLPCFWDDQKCQPSKNPPAAVAAHLHVDSDFGQN</sequence>
<name>A0A4U5PJ99_STECR</name>
<dbReference type="AlphaFoldDB" id="A0A4U5PJ99"/>
<keyword evidence="2" id="KW-1185">Reference proteome</keyword>
<dbReference type="Proteomes" id="UP000298663">
    <property type="component" value="Unassembled WGS sequence"/>
</dbReference>
<comment type="caution">
    <text evidence="1">The sequence shown here is derived from an EMBL/GenBank/DDBJ whole genome shotgun (WGS) entry which is preliminary data.</text>
</comment>
<protein>
    <submittedName>
        <fullName evidence="1">Uncharacterized protein</fullName>
    </submittedName>
</protein>
<reference evidence="1 2" key="1">
    <citation type="journal article" date="2015" name="Genome Biol.">
        <title>Comparative genomics of Steinernema reveals deeply conserved gene regulatory networks.</title>
        <authorList>
            <person name="Dillman A.R."/>
            <person name="Macchietto M."/>
            <person name="Porter C.F."/>
            <person name="Rogers A."/>
            <person name="Williams B."/>
            <person name="Antoshechkin I."/>
            <person name="Lee M.M."/>
            <person name="Goodwin Z."/>
            <person name="Lu X."/>
            <person name="Lewis E.E."/>
            <person name="Goodrich-Blair H."/>
            <person name="Stock S.P."/>
            <person name="Adams B.J."/>
            <person name="Sternberg P.W."/>
            <person name="Mortazavi A."/>
        </authorList>
    </citation>
    <scope>NUCLEOTIDE SEQUENCE [LARGE SCALE GENOMIC DNA]</scope>
    <source>
        <strain evidence="1 2">ALL</strain>
    </source>
</reference>
<organism evidence="1 2">
    <name type="scientific">Steinernema carpocapsae</name>
    <name type="common">Entomopathogenic nematode</name>
    <dbReference type="NCBI Taxonomy" id="34508"/>
    <lineage>
        <taxon>Eukaryota</taxon>
        <taxon>Metazoa</taxon>
        <taxon>Ecdysozoa</taxon>
        <taxon>Nematoda</taxon>
        <taxon>Chromadorea</taxon>
        <taxon>Rhabditida</taxon>
        <taxon>Tylenchina</taxon>
        <taxon>Panagrolaimomorpha</taxon>
        <taxon>Strongyloidoidea</taxon>
        <taxon>Steinernematidae</taxon>
        <taxon>Steinernema</taxon>
    </lineage>
</organism>
<proteinExistence type="predicted"/>